<dbReference type="RefSeq" id="YP_009392556.1">
    <property type="nucleotide sequence ID" value="NC_035263.1"/>
</dbReference>
<accession>A0A1Z1M4X7</accession>
<evidence type="ECO:0000256" key="4">
    <source>
        <dbReference type="ARBA" id="ARBA00022640"/>
    </source>
</evidence>
<evidence type="ECO:0000256" key="1">
    <source>
        <dbReference type="ARBA" id="ARBA00004474"/>
    </source>
</evidence>
<evidence type="ECO:0000313" key="6">
    <source>
        <dbReference type="EMBL" id="ARW61118.1"/>
    </source>
</evidence>
<organism evidence="6">
    <name type="scientific">Caloglossa monosticha</name>
    <dbReference type="NCBI Taxonomy" id="76906"/>
    <lineage>
        <taxon>Eukaryota</taxon>
        <taxon>Rhodophyta</taxon>
        <taxon>Florideophyceae</taxon>
        <taxon>Rhodymeniophycidae</taxon>
        <taxon>Ceramiales</taxon>
        <taxon>Delesseriaceae</taxon>
        <taxon>Caloglossa</taxon>
    </lineage>
</organism>
<keyword evidence="5" id="KW-1133">Transmembrane helix</keyword>
<dbReference type="InterPro" id="IPR008470">
    <property type="entry name" value="Uncharacterised_Ycf33"/>
</dbReference>
<evidence type="ECO:0000256" key="2">
    <source>
        <dbReference type="ARBA" id="ARBA00010985"/>
    </source>
</evidence>
<geneLocation type="chloroplast" evidence="6"/>
<dbReference type="AlphaFoldDB" id="A0A1Z1M4X7"/>
<keyword evidence="4 6" id="KW-0934">Plastid</keyword>
<sequence>MTYNLLENLYKFPRFLIAVLLGFFLTTFKPFFRALKNKKMTIIFIIINITIIILLQLILRLMTH</sequence>
<evidence type="ECO:0000256" key="5">
    <source>
        <dbReference type="SAM" id="Phobius"/>
    </source>
</evidence>
<evidence type="ECO:0000256" key="3">
    <source>
        <dbReference type="ARBA" id="ARBA00021584"/>
    </source>
</evidence>
<comment type="similarity">
    <text evidence="2">Belongs to the ycf33 family.</text>
</comment>
<keyword evidence="6" id="KW-0150">Chloroplast</keyword>
<proteinExistence type="inferred from homology"/>
<dbReference type="GO" id="GO:0009536">
    <property type="term" value="C:plastid"/>
    <property type="evidence" value="ECO:0007669"/>
    <property type="project" value="UniProtKB-SubCell"/>
</dbReference>
<name>A0A1Z1M4X7_9FLOR</name>
<dbReference type="EMBL" id="MF101416">
    <property type="protein sequence ID" value="ARW61118.1"/>
    <property type="molecule type" value="Genomic_DNA"/>
</dbReference>
<reference evidence="6" key="1">
    <citation type="journal article" date="2017" name="J. Phycol.">
        <title>Analysis of chloroplast genomes and a supermatrix inform reclassification of the Rhodomelaceae (Rhodophyta).</title>
        <authorList>
            <person name="Diaz-Tapia P."/>
            <person name="Maggs C.A."/>
            <person name="West J.A."/>
            <person name="Verbruggen H."/>
        </authorList>
    </citation>
    <scope>NUCLEOTIDE SEQUENCE</scope>
    <source>
        <strain evidence="6">JW3046</strain>
    </source>
</reference>
<comment type="subcellular location">
    <subcellularLocation>
        <location evidence="1">Plastid</location>
    </subcellularLocation>
</comment>
<feature type="transmembrane region" description="Helical" evidence="5">
    <location>
        <begin position="40"/>
        <end position="59"/>
    </location>
</feature>
<keyword evidence="5" id="KW-0812">Transmembrane</keyword>
<dbReference type="GeneID" id="33354103"/>
<protein>
    <recommendedName>
        <fullName evidence="3">Uncharacterized protein ycf33</fullName>
    </recommendedName>
</protein>
<feature type="transmembrane region" description="Helical" evidence="5">
    <location>
        <begin position="12"/>
        <end position="28"/>
    </location>
</feature>
<keyword evidence="5" id="KW-0472">Membrane</keyword>
<dbReference type="Pfam" id="PF05421">
    <property type="entry name" value="DUF751"/>
    <property type="match status" value="1"/>
</dbReference>
<gene>
    <name evidence="6" type="primary">ycf33</name>
</gene>